<accession>A0A222P0R9</accession>
<proteinExistence type="predicted"/>
<keyword evidence="2" id="KW-1185">Reference proteome</keyword>
<protein>
    <submittedName>
        <fullName evidence="1">Uncharacterized protein</fullName>
    </submittedName>
</protein>
<dbReference type="Proteomes" id="UP000201728">
    <property type="component" value="Chromosome"/>
</dbReference>
<dbReference type="KEGG" id="lcd:clem_04405"/>
<dbReference type="AlphaFoldDB" id="A0A222P0R9"/>
<name>A0A222P0R9_9GAMM</name>
<organism evidence="1 2">
    <name type="scientific">Legionella clemsonensis</name>
    <dbReference type="NCBI Taxonomy" id="1867846"/>
    <lineage>
        <taxon>Bacteria</taxon>
        <taxon>Pseudomonadati</taxon>
        <taxon>Pseudomonadota</taxon>
        <taxon>Gammaproteobacteria</taxon>
        <taxon>Legionellales</taxon>
        <taxon>Legionellaceae</taxon>
        <taxon>Legionella</taxon>
    </lineage>
</organism>
<evidence type="ECO:0000313" key="2">
    <source>
        <dbReference type="Proteomes" id="UP000201728"/>
    </source>
</evidence>
<dbReference type="EMBL" id="CP016397">
    <property type="protein sequence ID" value="ASQ45439.1"/>
    <property type="molecule type" value="Genomic_DNA"/>
</dbReference>
<evidence type="ECO:0000313" key="1">
    <source>
        <dbReference type="EMBL" id="ASQ45439.1"/>
    </source>
</evidence>
<gene>
    <name evidence="1" type="ORF">clem_04405</name>
</gene>
<reference evidence="2" key="1">
    <citation type="submission" date="2016-07" db="EMBL/GenBank/DDBJ databases">
        <authorList>
            <person name="Florea S."/>
            <person name="Webb J.S."/>
            <person name="Jaromczyk J."/>
            <person name="Schardl C.L."/>
        </authorList>
    </citation>
    <scope>NUCLEOTIDE SEQUENCE [LARGE SCALE GENOMIC DNA]</scope>
    <source>
        <strain evidence="2">CDC-D5610</strain>
    </source>
</reference>
<sequence>MRWEHFNQNLSSYDRTRGISKTSIYAVYKNVEKDSELGEIEITSSDETLFFSFGFSEKAQDFYLKMMRWLKQFENEMICSRSSMDLEKREMIISVNSKDFNIREIFNFLFQEKQIDESIAAIPDMLNLKSPEETLSNKTSENNNVEVSQATNSLELNNFSAEVTPVENYASLIETIERQIKKFNDGISFFSINKGKKASLIKEALQNTIEAMNNTPALFKSPEDVLNYKKDGNSRSLKQALNYNRLLIQREKTNTLLEVESFLYPKNGK</sequence>